<dbReference type="EMBL" id="DS268418">
    <property type="protein sequence ID" value="EFO84959.1"/>
    <property type="molecule type" value="Genomic_DNA"/>
</dbReference>
<dbReference type="OrthoDB" id="5875591at2759"/>
<feature type="region of interest" description="Disordered" evidence="2">
    <location>
        <begin position="167"/>
        <end position="198"/>
    </location>
</feature>
<evidence type="ECO:0000256" key="2">
    <source>
        <dbReference type="SAM" id="MobiDB-lite"/>
    </source>
</evidence>
<feature type="compositionally biased region" description="Basic residues" evidence="2">
    <location>
        <begin position="219"/>
        <end position="234"/>
    </location>
</feature>
<dbReference type="Proteomes" id="UP000008281">
    <property type="component" value="Unassembled WGS sequence"/>
</dbReference>
<proteinExistence type="predicted"/>
<dbReference type="HOGENOM" id="CLU_676590_0_0_1"/>
<keyword evidence="3" id="KW-0472">Membrane</keyword>
<dbReference type="OMA" id="DMGYPGY"/>
<evidence type="ECO:0000313" key="5">
    <source>
        <dbReference type="Proteomes" id="UP000008281"/>
    </source>
</evidence>
<keyword evidence="5" id="KW-1185">Reference proteome</keyword>
<keyword evidence="3" id="KW-1133">Transmembrane helix</keyword>
<dbReference type="AlphaFoldDB" id="E3LXI3"/>
<keyword evidence="1" id="KW-0677">Repeat</keyword>
<dbReference type="eggNOG" id="KOG3544">
    <property type="taxonomic scope" value="Eukaryota"/>
</dbReference>
<dbReference type="PANTHER" id="PTHR24637:SF428">
    <property type="entry name" value="SCAVENGER RECEPTOR CLASS A MEMBER 3"/>
    <property type="match status" value="1"/>
</dbReference>
<keyword evidence="3" id="KW-0812">Transmembrane</keyword>
<protein>
    <submittedName>
        <fullName evidence="4">CRE-COL-52 protein</fullName>
    </submittedName>
</protein>
<organism evidence="5">
    <name type="scientific">Caenorhabditis remanei</name>
    <name type="common">Caenorhabditis vulgaris</name>
    <dbReference type="NCBI Taxonomy" id="31234"/>
    <lineage>
        <taxon>Eukaryota</taxon>
        <taxon>Metazoa</taxon>
        <taxon>Ecdysozoa</taxon>
        <taxon>Nematoda</taxon>
        <taxon>Chromadorea</taxon>
        <taxon>Rhabditida</taxon>
        <taxon>Rhabditina</taxon>
        <taxon>Rhabditomorpha</taxon>
        <taxon>Rhabditoidea</taxon>
        <taxon>Rhabditidae</taxon>
        <taxon>Peloderinae</taxon>
        <taxon>Caenorhabditis</taxon>
    </lineage>
</organism>
<accession>E3LXI3</accession>
<dbReference type="InParanoid" id="E3LXI3"/>
<gene>
    <name evidence="4" type="primary">Cre-col-52</name>
    <name evidence="4" type="ORF">CRE_03858</name>
</gene>
<feature type="region of interest" description="Disordered" evidence="2">
    <location>
        <begin position="214"/>
        <end position="236"/>
    </location>
</feature>
<reference evidence="4" key="1">
    <citation type="submission" date="2007-07" db="EMBL/GenBank/DDBJ databases">
        <title>PCAP assembly of the Caenorhabditis remanei genome.</title>
        <authorList>
            <consortium name="The Caenorhabditis remanei Sequencing Consortium"/>
            <person name="Wilson R.K."/>
        </authorList>
    </citation>
    <scope>NUCLEOTIDE SEQUENCE [LARGE SCALE GENOMIC DNA]</scope>
    <source>
        <strain evidence="4">PB4641</strain>
    </source>
</reference>
<dbReference type="STRING" id="31234.E3LXI3"/>
<dbReference type="PANTHER" id="PTHR24637">
    <property type="entry name" value="COLLAGEN"/>
    <property type="match status" value="1"/>
</dbReference>
<name>E3LXI3_CAERE</name>
<evidence type="ECO:0000256" key="1">
    <source>
        <dbReference type="ARBA" id="ARBA00022737"/>
    </source>
</evidence>
<feature type="transmembrane region" description="Helical" evidence="3">
    <location>
        <begin position="9"/>
        <end position="29"/>
    </location>
</feature>
<evidence type="ECO:0000313" key="4">
    <source>
        <dbReference type="EMBL" id="EFO84959.1"/>
    </source>
</evidence>
<evidence type="ECO:0000256" key="3">
    <source>
        <dbReference type="SAM" id="Phobius"/>
    </source>
</evidence>
<sequence length="407" mass="44465">MVMLQTRNLVLIVYLLGFSGIFLIFTHFFSKIIHEIHGIQKMVSVEMFEFSYASNEAWSELNLLKRRRSARSANRYRNQYTQQNDKISLDNYKNSKSTFSEPITSIDGNSVASVNGEGERKKEKLIRNLKKEEKKKNAADVCFKGRNSFMTFFPYLIRLFSDCQQKNRKCPAGPPGPPGKPGKDGESGEPGIDGMNGSSGISVSVAGGCIKCPPGKPGARGKKGKMGKKGKNGKNGRSVKVVVGLTGPIGDMGYPGYPGFPGPRGPIGPPGLNTNRYINPRGPVGRPGREGYQGAQGPAGFGLSPFLFDSILKRCSFISVYNTGIVGPVGFSGKNGLNGRTGATGIVTTIHLYPSKSHNFREAEWVVPVEMETTVSVRQCRNEIRFILWFLFNRINDLTTSCCGNLG</sequence>